<accession>A0AAD4BGG9</accession>
<comment type="caution">
    <text evidence="1">The sequence shown here is derived from an EMBL/GenBank/DDBJ whole genome shotgun (WGS) entry which is preliminary data.</text>
</comment>
<evidence type="ECO:0000313" key="1">
    <source>
        <dbReference type="EMBL" id="KAF8429475.1"/>
    </source>
</evidence>
<sequence>MQRGYSLYEQKIITAILGQSDADLSVRPIAQTRTFQRAVFVVDEQALRTTKYHFIIQKCT</sequence>
<dbReference type="EMBL" id="WHUW01000067">
    <property type="protein sequence ID" value="KAF8429475.1"/>
    <property type="molecule type" value="Genomic_DNA"/>
</dbReference>
<gene>
    <name evidence="1" type="ORF">L210DRAFT_942100</name>
</gene>
<protein>
    <submittedName>
        <fullName evidence="1">Uncharacterized protein</fullName>
    </submittedName>
</protein>
<reference evidence="1" key="2">
    <citation type="journal article" date="2020" name="Nat. Commun.">
        <title>Large-scale genome sequencing of mycorrhizal fungi provides insights into the early evolution of symbiotic traits.</title>
        <authorList>
            <person name="Miyauchi S."/>
            <person name="Kiss E."/>
            <person name="Kuo A."/>
            <person name="Drula E."/>
            <person name="Kohler A."/>
            <person name="Sanchez-Garcia M."/>
            <person name="Morin E."/>
            <person name="Andreopoulos B."/>
            <person name="Barry K.W."/>
            <person name="Bonito G."/>
            <person name="Buee M."/>
            <person name="Carver A."/>
            <person name="Chen C."/>
            <person name="Cichocki N."/>
            <person name="Clum A."/>
            <person name="Culley D."/>
            <person name="Crous P.W."/>
            <person name="Fauchery L."/>
            <person name="Girlanda M."/>
            <person name="Hayes R.D."/>
            <person name="Keri Z."/>
            <person name="LaButti K."/>
            <person name="Lipzen A."/>
            <person name="Lombard V."/>
            <person name="Magnuson J."/>
            <person name="Maillard F."/>
            <person name="Murat C."/>
            <person name="Nolan M."/>
            <person name="Ohm R.A."/>
            <person name="Pangilinan J."/>
            <person name="Pereira M.F."/>
            <person name="Perotto S."/>
            <person name="Peter M."/>
            <person name="Pfister S."/>
            <person name="Riley R."/>
            <person name="Sitrit Y."/>
            <person name="Stielow J.B."/>
            <person name="Szollosi G."/>
            <person name="Zifcakova L."/>
            <person name="Stursova M."/>
            <person name="Spatafora J.W."/>
            <person name="Tedersoo L."/>
            <person name="Vaario L.M."/>
            <person name="Yamada A."/>
            <person name="Yan M."/>
            <person name="Wang P."/>
            <person name="Xu J."/>
            <person name="Bruns T."/>
            <person name="Baldrian P."/>
            <person name="Vilgalys R."/>
            <person name="Dunand C."/>
            <person name="Henrissat B."/>
            <person name="Grigoriev I.V."/>
            <person name="Hibbett D."/>
            <person name="Nagy L.G."/>
            <person name="Martin F.M."/>
        </authorList>
    </citation>
    <scope>NUCLEOTIDE SEQUENCE</scope>
    <source>
        <strain evidence="1">BED1</strain>
    </source>
</reference>
<name>A0AAD4BGG9_BOLED</name>
<proteinExistence type="predicted"/>
<organism evidence="1 2">
    <name type="scientific">Boletus edulis BED1</name>
    <dbReference type="NCBI Taxonomy" id="1328754"/>
    <lineage>
        <taxon>Eukaryota</taxon>
        <taxon>Fungi</taxon>
        <taxon>Dikarya</taxon>
        <taxon>Basidiomycota</taxon>
        <taxon>Agaricomycotina</taxon>
        <taxon>Agaricomycetes</taxon>
        <taxon>Agaricomycetidae</taxon>
        <taxon>Boletales</taxon>
        <taxon>Boletineae</taxon>
        <taxon>Boletaceae</taxon>
        <taxon>Boletoideae</taxon>
        <taxon>Boletus</taxon>
    </lineage>
</organism>
<dbReference type="AlphaFoldDB" id="A0AAD4BGG9"/>
<reference evidence="1" key="1">
    <citation type="submission" date="2019-10" db="EMBL/GenBank/DDBJ databases">
        <authorList>
            <consortium name="DOE Joint Genome Institute"/>
            <person name="Kuo A."/>
            <person name="Miyauchi S."/>
            <person name="Kiss E."/>
            <person name="Drula E."/>
            <person name="Kohler A."/>
            <person name="Sanchez-Garcia M."/>
            <person name="Andreopoulos B."/>
            <person name="Barry K.W."/>
            <person name="Bonito G."/>
            <person name="Buee M."/>
            <person name="Carver A."/>
            <person name="Chen C."/>
            <person name="Cichocki N."/>
            <person name="Clum A."/>
            <person name="Culley D."/>
            <person name="Crous P.W."/>
            <person name="Fauchery L."/>
            <person name="Girlanda M."/>
            <person name="Hayes R."/>
            <person name="Keri Z."/>
            <person name="LaButti K."/>
            <person name="Lipzen A."/>
            <person name="Lombard V."/>
            <person name="Magnuson J."/>
            <person name="Maillard F."/>
            <person name="Morin E."/>
            <person name="Murat C."/>
            <person name="Nolan M."/>
            <person name="Ohm R."/>
            <person name="Pangilinan J."/>
            <person name="Pereira M."/>
            <person name="Perotto S."/>
            <person name="Peter M."/>
            <person name="Riley R."/>
            <person name="Sitrit Y."/>
            <person name="Stielow B."/>
            <person name="Szollosi G."/>
            <person name="Zifcakova L."/>
            <person name="Stursova M."/>
            <person name="Spatafora J.W."/>
            <person name="Tedersoo L."/>
            <person name="Vaario L.-M."/>
            <person name="Yamada A."/>
            <person name="Yan M."/>
            <person name="Wang P."/>
            <person name="Xu J."/>
            <person name="Bruns T."/>
            <person name="Baldrian P."/>
            <person name="Vilgalys R."/>
            <person name="Henrissat B."/>
            <person name="Grigoriev I.V."/>
            <person name="Hibbett D."/>
            <person name="Nagy L.G."/>
            <person name="Martin F.M."/>
        </authorList>
    </citation>
    <scope>NUCLEOTIDE SEQUENCE</scope>
    <source>
        <strain evidence="1">BED1</strain>
    </source>
</reference>
<keyword evidence="2" id="KW-1185">Reference proteome</keyword>
<evidence type="ECO:0000313" key="2">
    <source>
        <dbReference type="Proteomes" id="UP001194468"/>
    </source>
</evidence>
<dbReference type="Proteomes" id="UP001194468">
    <property type="component" value="Unassembled WGS sequence"/>
</dbReference>